<dbReference type="EMBL" id="ML987199">
    <property type="protein sequence ID" value="KAF2245929.1"/>
    <property type="molecule type" value="Genomic_DNA"/>
</dbReference>
<organism evidence="2 3">
    <name type="scientific">Trematosphaeria pertusa</name>
    <dbReference type="NCBI Taxonomy" id="390896"/>
    <lineage>
        <taxon>Eukaryota</taxon>
        <taxon>Fungi</taxon>
        <taxon>Dikarya</taxon>
        <taxon>Ascomycota</taxon>
        <taxon>Pezizomycotina</taxon>
        <taxon>Dothideomycetes</taxon>
        <taxon>Pleosporomycetidae</taxon>
        <taxon>Pleosporales</taxon>
        <taxon>Massarineae</taxon>
        <taxon>Trematosphaeriaceae</taxon>
        <taxon>Trematosphaeria</taxon>
    </lineage>
</organism>
<evidence type="ECO:0000313" key="2">
    <source>
        <dbReference type="EMBL" id="KAF2245929.1"/>
    </source>
</evidence>
<sequence length="390" mass="43412">MMLQSLIRLTVWFVLGAQLTLEVQAVPNDNTDNALRPYWNVHAGPVSQGGCDVYEDRLKTAWEEVCLFARQALLDVRFISTNYNNGNGPTNANNRPRWNRVWNTFIALFGSPWDDQGNMKQPISDNAIFLTESFYSGVITRCSSRAGPGLESPTLYCSDQHFRFVRNGEPDPEDASQKIEDTHPQCAARGGIWYSSQYPAGYHYIDSLPPANPGDPPECSADTMAYTDMTAPPPKLVSFCPGGLDDAVASIHAVRNKIKGEKAIKGTTTMLILAGKITTLYDAGGKKKTDIPTAWLHELAHLIANRNDEQTYTKDGKLKTHKETKWSDAEGKHVSQNVATKTYTWEAAVRLAQYNQRKAGKSPENLALFGKAMFLSEWDWHKGYAQPPPP</sequence>
<evidence type="ECO:0000313" key="3">
    <source>
        <dbReference type="Proteomes" id="UP000800094"/>
    </source>
</evidence>
<keyword evidence="3" id="KW-1185">Reference proteome</keyword>
<protein>
    <recommendedName>
        <fullName evidence="4">Lysine-specific metallo-endopeptidase domain-containing protein</fullName>
    </recommendedName>
</protein>
<reference evidence="2" key="1">
    <citation type="journal article" date="2020" name="Stud. Mycol.">
        <title>101 Dothideomycetes genomes: a test case for predicting lifestyles and emergence of pathogens.</title>
        <authorList>
            <person name="Haridas S."/>
            <person name="Albert R."/>
            <person name="Binder M."/>
            <person name="Bloem J."/>
            <person name="Labutti K."/>
            <person name="Salamov A."/>
            <person name="Andreopoulos B."/>
            <person name="Baker S."/>
            <person name="Barry K."/>
            <person name="Bills G."/>
            <person name="Bluhm B."/>
            <person name="Cannon C."/>
            <person name="Castanera R."/>
            <person name="Culley D."/>
            <person name="Daum C."/>
            <person name="Ezra D."/>
            <person name="Gonzalez J."/>
            <person name="Henrissat B."/>
            <person name="Kuo A."/>
            <person name="Liang C."/>
            <person name="Lipzen A."/>
            <person name="Lutzoni F."/>
            <person name="Magnuson J."/>
            <person name="Mondo S."/>
            <person name="Nolan M."/>
            <person name="Ohm R."/>
            <person name="Pangilinan J."/>
            <person name="Park H.-J."/>
            <person name="Ramirez L."/>
            <person name="Alfaro M."/>
            <person name="Sun H."/>
            <person name="Tritt A."/>
            <person name="Yoshinaga Y."/>
            <person name="Zwiers L.-H."/>
            <person name="Turgeon B."/>
            <person name="Goodwin S."/>
            <person name="Spatafora J."/>
            <person name="Crous P."/>
            <person name="Grigoriev I."/>
        </authorList>
    </citation>
    <scope>NUCLEOTIDE SEQUENCE</scope>
    <source>
        <strain evidence="2">CBS 122368</strain>
    </source>
</reference>
<dbReference type="OrthoDB" id="3778039at2759"/>
<gene>
    <name evidence="2" type="ORF">BU26DRAFT_567446</name>
</gene>
<dbReference type="GeneID" id="54586983"/>
<feature type="signal peptide" evidence="1">
    <location>
        <begin position="1"/>
        <end position="25"/>
    </location>
</feature>
<dbReference type="AlphaFoldDB" id="A0A6A6I6S4"/>
<feature type="chain" id="PRO_5025335919" description="Lysine-specific metallo-endopeptidase domain-containing protein" evidence="1">
    <location>
        <begin position="26"/>
        <end position="390"/>
    </location>
</feature>
<proteinExistence type="predicted"/>
<keyword evidence="1" id="KW-0732">Signal</keyword>
<name>A0A6A6I6S4_9PLEO</name>
<evidence type="ECO:0000256" key="1">
    <source>
        <dbReference type="SAM" id="SignalP"/>
    </source>
</evidence>
<evidence type="ECO:0008006" key="4">
    <source>
        <dbReference type="Google" id="ProtNLM"/>
    </source>
</evidence>
<dbReference type="Proteomes" id="UP000800094">
    <property type="component" value="Unassembled WGS sequence"/>
</dbReference>
<dbReference type="RefSeq" id="XP_033680933.1">
    <property type="nucleotide sequence ID" value="XM_033833653.1"/>
</dbReference>
<accession>A0A6A6I6S4</accession>